<protein>
    <recommendedName>
        <fullName evidence="2">Toxin VasX N-terminal region domain-containing protein</fullName>
    </recommendedName>
</protein>
<keyword evidence="1" id="KW-0812">Transmembrane</keyword>
<proteinExistence type="predicted"/>
<evidence type="ECO:0000256" key="1">
    <source>
        <dbReference type="SAM" id="Phobius"/>
    </source>
</evidence>
<dbReference type="RefSeq" id="WP_038191139.1">
    <property type="nucleotide sequence ID" value="NZ_CAWLWA010000217.1"/>
</dbReference>
<dbReference type="AlphaFoldDB" id="A0A077QMG6"/>
<dbReference type="Pfam" id="PF20249">
    <property type="entry name" value="VasX_N"/>
    <property type="match status" value="1"/>
</dbReference>
<feature type="domain" description="Toxin VasX N-terminal region" evidence="2">
    <location>
        <begin position="48"/>
        <end position="222"/>
    </location>
</feature>
<keyword evidence="1" id="KW-1133">Transmembrane helix</keyword>
<feature type="transmembrane region" description="Helical" evidence="1">
    <location>
        <begin position="817"/>
        <end position="839"/>
    </location>
</feature>
<comment type="caution">
    <text evidence="3">The sequence shown here is derived from an EMBL/GenBank/DDBJ whole genome shotgun (WGS) entry which is preliminary data.</text>
</comment>
<gene>
    <name evidence="3" type="ORF">XBI1_3110010</name>
</gene>
<dbReference type="HOGENOM" id="CLU_011167_0_0_6"/>
<evidence type="ECO:0000313" key="3">
    <source>
        <dbReference type="EMBL" id="CDH34540.1"/>
    </source>
</evidence>
<sequence length="1042" mass="117993">MEKSILTSAGDALETAAKKAAKTFEKMVDEAKARIPHELDMDTVVRPCDANIRPVYPVRYAYMNFFGDTWIDAQLPPPISTFIDPYDDSLSASVLGGYSIRMPRPGWIYVKEEGAIKTRGSQQGGKLLIFKFSPEIVTLEGKRGMVTKYTKYEQKAGSSSWEEIHPASGTAGLGYPFLAIDKDVTQISLIYSEVELAKSVLNKMDNDKNFRKNAMQFVDLDSEVSDYAIDARQEHFDGLVEDFKDPEKQFQAYKNQLSDPLLHAADLGDITTEGSFFMDADMEMRYIDSLICPYYKDKAKIMVLHDPVGYQRDILMAYELLNLWQLSYSATNIYPLTIGQFVEVIAASKDENIKEYFKEHIHQENWKTWWPKLTDPIVDVKKRQEKVLEIYKEFFESPSIAGKLGGLSHYFKYFFSLNDKKSDLTDEDGQEFEICCDLIAGLMQPLQRTAEGTSTLEHIIGGKLALDEGSSWSVISNGIVNTLGHDGADKQLMTSYVTKGIDKVLSATGEVIGMFLAWGEEKIAQGSVSLYVKSIEKVTQTFTDKVFGALGVEEYKGSVLLTEKEVTKLINDLEKYKQQGFIGESKRWGEKVKVNFQKEGGKTVFDWSNRIKNYTGNLKLKIPTIKVNSPKFNIKWMQHHNRTLSIALDFGLTGFDLVMKSYTFYTLLAQSGFDRNDPLKANRKIVYLAFTYLNTVLGMAVAARNYSEFFGKGFAKAEALARRMNHPAAEALLGAASRKLMLNSAHIKLLAKRTVGAAGILSGALSYYDAYHASALGSHKEAYAHVAIGTGTLMITAGFLGPSLLGTGAGAAGAGTFFTGMIWVGILGMLASIAYLVFFGKTQLEYLLMNCFWGSGDKYSFLEMDFTRPEKITSQFEMIRKMDDKIINAFKVEHQEFLNFFTRPILKKESNKKGKMVYYFMLPNFQWERSELVYHVLPSSAVTSRSDHTIHVNERHYAKAKRRFDELMEQSLSEIIYKNENPIDENGILSLTLEIEEEYAHYLTIFWYYMPKEDDISPLRYQWGEEPTIENAIYGYFDEKVR</sequence>
<feature type="transmembrane region" description="Helical" evidence="1">
    <location>
        <begin position="782"/>
        <end position="805"/>
    </location>
</feature>
<evidence type="ECO:0000259" key="2">
    <source>
        <dbReference type="Pfam" id="PF20249"/>
    </source>
</evidence>
<keyword evidence="1" id="KW-0472">Membrane</keyword>
<feature type="transmembrane region" description="Helical" evidence="1">
    <location>
        <begin position="685"/>
        <end position="703"/>
    </location>
</feature>
<dbReference type="Proteomes" id="UP000028480">
    <property type="component" value="Unassembled WGS sequence"/>
</dbReference>
<organism evidence="3">
    <name type="scientific">Xenorhabdus bovienii str. Intermedium</name>
    <dbReference type="NCBI Taxonomy" id="1379677"/>
    <lineage>
        <taxon>Bacteria</taxon>
        <taxon>Pseudomonadati</taxon>
        <taxon>Pseudomonadota</taxon>
        <taxon>Gammaproteobacteria</taxon>
        <taxon>Enterobacterales</taxon>
        <taxon>Morganellaceae</taxon>
        <taxon>Xenorhabdus</taxon>
    </lineage>
</organism>
<accession>A0A077QMG6</accession>
<name>A0A077QMG6_XENBV</name>
<dbReference type="InterPro" id="IPR046864">
    <property type="entry name" value="VasX_N"/>
</dbReference>
<dbReference type="EMBL" id="CBTB010000237">
    <property type="protein sequence ID" value="CDH34540.1"/>
    <property type="molecule type" value="Genomic_DNA"/>
</dbReference>
<dbReference type="CDD" id="cd20706">
    <property type="entry name" value="MIX_II"/>
    <property type="match status" value="1"/>
</dbReference>
<reference evidence="3" key="1">
    <citation type="submission" date="2013-07" db="EMBL/GenBank/DDBJ databases">
        <title>Sub-species coevolution in mutualistic symbiosis.</title>
        <authorList>
            <person name="Murfin K."/>
            <person name="Klassen J."/>
            <person name="Lee M."/>
            <person name="Forst S."/>
            <person name="Stock P."/>
            <person name="Goodrich-Blair H."/>
        </authorList>
    </citation>
    <scope>NUCLEOTIDE SEQUENCE [LARGE SCALE GENOMIC DNA]</scope>
    <source>
        <strain evidence="3">Intermedium</strain>
    </source>
</reference>